<evidence type="ECO:0000313" key="2">
    <source>
        <dbReference type="Proteomes" id="UP001177021"/>
    </source>
</evidence>
<keyword evidence="2" id="KW-1185">Reference proteome</keyword>
<gene>
    <name evidence="1" type="ORF">MILVUS5_LOCUS25059</name>
</gene>
<organism evidence="1 2">
    <name type="scientific">Trifolium pratense</name>
    <name type="common">Red clover</name>
    <dbReference type="NCBI Taxonomy" id="57577"/>
    <lineage>
        <taxon>Eukaryota</taxon>
        <taxon>Viridiplantae</taxon>
        <taxon>Streptophyta</taxon>
        <taxon>Embryophyta</taxon>
        <taxon>Tracheophyta</taxon>
        <taxon>Spermatophyta</taxon>
        <taxon>Magnoliopsida</taxon>
        <taxon>eudicotyledons</taxon>
        <taxon>Gunneridae</taxon>
        <taxon>Pentapetalae</taxon>
        <taxon>rosids</taxon>
        <taxon>fabids</taxon>
        <taxon>Fabales</taxon>
        <taxon>Fabaceae</taxon>
        <taxon>Papilionoideae</taxon>
        <taxon>50 kb inversion clade</taxon>
        <taxon>NPAAA clade</taxon>
        <taxon>Hologalegina</taxon>
        <taxon>IRL clade</taxon>
        <taxon>Trifolieae</taxon>
        <taxon>Trifolium</taxon>
    </lineage>
</organism>
<accession>A0ACB0KNF6</accession>
<comment type="caution">
    <text evidence="1">The sequence shown here is derived from an EMBL/GenBank/DDBJ whole genome shotgun (WGS) entry which is preliminary data.</text>
</comment>
<sequence>MAFETRTWLVLHVLVLFVTCFMQHCFVNGQTPPVPCLFVFGDSLSDNGNSNNLLTNAKANYVPYGVDFPRGTTGRFTNGRTAIDIIGELLGISDFIPPFANIVGSDILKGANYASGAAGIRAETGKHMGANIEMGLQVANHRVIVSQIVARLGGLPQAQQYLKQCLYYVNIGSNDYINNYYLPRHPLYTTSRNYNPEEYAQVLINQASGYLQDLRESGARKFVLVGIGQIGCTPFSIAKANQGTQGCVEKYNADALIFSLKLRSLVDQLNGINLDSKYIFVNSTAGSIDSSLGFTVLDKACCLPRSSDGMCVPNSRPCLNRNEYVFYDAIHPTSAVNNLTALTSYDSTLAPETTSPMDIKRLAMLNIS</sequence>
<dbReference type="Proteomes" id="UP001177021">
    <property type="component" value="Unassembled WGS sequence"/>
</dbReference>
<reference evidence="1" key="1">
    <citation type="submission" date="2023-10" db="EMBL/GenBank/DDBJ databases">
        <authorList>
            <person name="Rodriguez Cubillos JULIANA M."/>
            <person name="De Vega J."/>
        </authorList>
    </citation>
    <scope>NUCLEOTIDE SEQUENCE</scope>
</reference>
<name>A0ACB0KNF6_TRIPR</name>
<protein>
    <submittedName>
        <fullName evidence="1">Uncharacterized protein</fullName>
    </submittedName>
</protein>
<dbReference type="EMBL" id="CASHSV030000311">
    <property type="protein sequence ID" value="CAJ2658740.1"/>
    <property type="molecule type" value="Genomic_DNA"/>
</dbReference>
<proteinExistence type="predicted"/>
<evidence type="ECO:0000313" key="1">
    <source>
        <dbReference type="EMBL" id="CAJ2658740.1"/>
    </source>
</evidence>